<dbReference type="InterPro" id="IPR011049">
    <property type="entry name" value="Serralysin-like_metalloprot_C"/>
</dbReference>
<evidence type="ECO:0000256" key="1">
    <source>
        <dbReference type="ARBA" id="ARBA00004613"/>
    </source>
</evidence>
<comment type="subcellular location">
    <subcellularLocation>
        <location evidence="1">Secreted</location>
    </subcellularLocation>
</comment>
<dbReference type="InterPro" id="IPR018511">
    <property type="entry name" value="Hemolysin-typ_Ca-bd_CS"/>
</dbReference>
<reference evidence="6" key="1">
    <citation type="journal article" date="2019" name="Int. J. Syst. Evol. Microbiol.">
        <title>The Global Catalogue of Microorganisms (GCM) 10K type strain sequencing project: providing services to taxonomists for standard genome sequencing and annotation.</title>
        <authorList>
            <consortium name="The Broad Institute Genomics Platform"/>
            <consortium name="The Broad Institute Genome Sequencing Center for Infectious Disease"/>
            <person name="Wu L."/>
            <person name="Ma J."/>
        </authorList>
    </citation>
    <scope>NUCLEOTIDE SEQUENCE [LARGE SCALE GENOMIC DNA]</scope>
    <source>
        <strain evidence="6">DFY28</strain>
    </source>
</reference>
<sequence>MALITGTPGADILPLTNGDTVVGRAGHDTFVFDPSGGSSFTTIADFGSIYFGGPITGAQETTPPGGTGSAATGTVEAHLLRGGTALLFTATVQGLDFTGAQTPDNPNDNVGAAHLHDAPAGASGGVVYGFRGLPFNDLDGDTVTVNGPGVGGTISGEWDANEGFNTTLTAKIPDLLNDEIYINFHTPAFPAGEIRGQLIQQDEGLDRIDVSAAGIGDWATMQVLLADVNGSAQFTVWRGGQSHTVRLDRVSEADLEAADFIFSTSTAAQRLSGTSARDDLFGAGGNDTLGGGAHNDRLFGEAGNDDLLGDSGNDTLVGGEGDDEADGGSGADSLAGGTGNDWLSGGSGNDTLDGGAGNDTYLGGSGADAFVAGTGADVIVNFRAGEGDEVRIAAGTQFTLSQGAGGAVVDFGGGNTLTLQGVSAASLPSDWFVYV</sequence>
<feature type="region of interest" description="Disordered" evidence="3">
    <location>
        <begin position="292"/>
        <end position="350"/>
    </location>
</feature>
<dbReference type="RefSeq" id="WP_377280403.1">
    <property type="nucleotide sequence ID" value="NZ_JBHRSI010000001.1"/>
</dbReference>
<dbReference type="InterPro" id="IPR001343">
    <property type="entry name" value="Hemolysn_Ca-bd"/>
</dbReference>
<dbReference type="PANTHER" id="PTHR38340">
    <property type="entry name" value="S-LAYER PROTEIN"/>
    <property type="match status" value="1"/>
</dbReference>
<comment type="caution">
    <text evidence="5">The sequence shown here is derived from an EMBL/GenBank/DDBJ whole genome shotgun (WGS) entry which is preliminary data.</text>
</comment>
<keyword evidence="2" id="KW-0964">Secreted</keyword>
<dbReference type="Gene3D" id="2.150.10.10">
    <property type="entry name" value="Serralysin-like metalloprotease, C-terminal"/>
    <property type="match status" value="2"/>
</dbReference>
<keyword evidence="6" id="KW-1185">Reference proteome</keyword>
<gene>
    <name evidence="5" type="ORF">ACFSC0_03995</name>
</gene>
<name>A0ABW4N034_9CAUL</name>
<dbReference type="EMBL" id="JBHUEY010000001">
    <property type="protein sequence ID" value="MFD1782545.1"/>
    <property type="molecule type" value="Genomic_DNA"/>
</dbReference>
<accession>A0ABW4N034</accession>
<dbReference type="Pfam" id="PF07452">
    <property type="entry name" value="CHRD"/>
    <property type="match status" value="1"/>
</dbReference>
<evidence type="ECO:0000259" key="4">
    <source>
        <dbReference type="SMART" id="SM00754"/>
    </source>
</evidence>
<evidence type="ECO:0000313" key="5">
    <source>
        <dbReference type="EMBL" id="MFD1782545.1"/>
    </source>
</evidence>
<evidence type="ECO:0000256" key="2">
    <source>
        <dbReference type="ARBA" id="ARBA00022525"/>
    </source>
</evidence>
<proteinExistence type="predicted"/>
<dbReference type="InterPro" id="IPR050557">
    <property type="entry name" value="RTX_toxin/Mannuronan_C5-epim"/>
</dbReference>
<dbReference type="Pfam" id="PF00353">
    <property type="entry name" value="HemolysinCabind"/>
    <property type="match status" value="3"/>
</dbReference>
<dbReference type="PRINTS" id="PR00313">
    <property type="entry name" value="CABNDNGRPT"/>
</dbReference>
<dbReference type="Proteomes" id="UP001597237">
    <property type="component" value="Unassembled WGS sequence"/>
</dbReference>
<organism evidence="5 6">
    <name type="scientific">Phenylobacterium terrae</name>
    <dbReference type="NCBI Taxonomy" id="2665495"/>
    <lineage>
        <taxon>Bacteria</taxon>
        <taxon>Pseudomonadati</taxon>
        <taxon>Pseudomonadota</taxon>
        <taxon>Alphaproteobacteria</taxon>
        <taxon>Caulobacterales</taxon>
        <taxon>Caulobacteraceae</taxon>
        <taxon>Phenylobacterium</taxon>
    </lineage>
</organism>
<dbReference type="InterPro" id="IPR010895">
    <property type="entry name" value="CHRD"/>
</dbReference>
<dbReference type="PANTHER" id="PTHR38340:SF1">
    <property type="entry name" value="S-LAYER PROTEIN"/>
    <property type="match status" value="1"/>
</dbReference>
<evidence type="ECO:0000313" key="6">
    <source>
        <dbReference type="Proteomes" id="UP001597237"/>
    </source>
</evidence>
<dbReference type="SMART" id="SM00754">
    <property type="entry name" value="CHRD"/>
    <property type="match status" value="1"/>
</dbReference>
<evidence type="ECO:0000256" key="3">
    <source>
        <dbReference type="SAM" id="MobiDB-lite"/>
    </source>
</evidence>
<protein>
    <submittedName>
        <fullName evidence="5">CHRD domain-containing protein</fullName>
    </submittedName>
</protein>
<dbReference type="PROSITE" id="PS00330">
    <property type="entry name" value="HEMOLYSIN_CALCIUM"/>
    <property type="match status" value="2"/>
</dbReference>
<dbReference type="SUPFAM" id="SSF51120">
    <property type="entry name" value="beta-Roll"/>
    <property type="match status" value="1"/>
</dbReference>
<feature type="domain" description="CHRD" evidence="4">
    <location>
        <begin position="49"/>
        <end position="200"/>
    </location>
</feature>